<dbReference type="PROSITE" id="PS51779">
    <property type="entry name" value="POTRA"/>
    <property type="match status" value="1"/>
</dbReference>
<dbReference type="Pfam" id="PF08478">
    <property type="entry name" value="POTRA_1"/>
    <property type="match status" value="1"/>
</dbReference>
<keyword evidence="2 9" id="KW-1003">Cell membrane</keyword>
<comment type="subcellular location">
    <subcellularLocation>
        <location evidence="9">Cell inner membrane</location>
        <topology evidence="9">Single-pass type II membrane protein</topology>
    </subcellularLocation>
    <subcellularLocation>
        <location evidence="1">Membrane</location>
    </subcellularLocation>
    <text evidence="9">Localizes to the division septum.</text>
</comment>
<keyword evidence="5 9" id="KW-0812">Transmembrane</keyword>
<dbReference type="InterPro" id="IPR013685">
    <property type="entry name" value="POTRA_FtsQ_type"/>
</dbReference>
<evidence type="ECO:0000259" key="10">
    <source>
        <dbReference type="PROSITE" id="PS51779"/>
    </source>
</evidence>
<keyword evidence="3 9" id="KW-0997">Cell inner membrane</keyword>
<evidence type="ECO:0000313" key="12">
    <source>
        <dbReference type="Proteomes" id="UP000199340"/>
    </source>
</evidence>
<dbReference type="InterPro" id="IPR026579">
    <property type="entry name" value="FtsQ"/>
</dbReference>
<evidence type="ECO:0000313" key="11">
    <source>
        <dbReference type="EMBL" id="SDI55618.1"/>
    </source>
</evidence>
<evidence type="ECO:0000256" key="1">
    <source>
        <dbReference type="ARBA" id="ARBA00004370"/>
    </source>
</evidence>
<proteinExistence type="inferred from homology"/>
<dbReference type="InterPro" id="IPR045335">
    <property type="entry name" value="FtsQ_C_sf"/>
</dbReference>
<keyword evidence="8 9" id="KW-0131">Cell cycle</keyword>
<dbReference type="GO" id="GO:0043093">
    <property type="term" value="P:FtsZ-dependent cytokinesis"/>
    <property type="evidence" value="ECO:0007669"/>
    <property type="project" value="UniProtKB-UniRule"/>
</dbReference>
<reference evidence="11 12" key="1">
    <citation type="submission" date="2016-10" db="EMBL/GenBank/DDBJ databases">
        <authorList>
            <person name="de Groot N.N."/>
        </authorList>
    </citation>
    <scope>NUCLEOTIDE SEQUENCE [LARGE SCALE GENOMIC DNA]</scope>
    <source>
        <strain evidence="11 12">DSM 28010</strain>
    </source>
</reference>
<dbReference type="Gene3D" id="3.10.20.310">
    <property type="entry name" value="membrane protein fhac"/>
    <property type="match status" value="1"/>
</dbReference>
<dbReference type="GO" id="GO:0090529">
    <property type="term" value="P:cell septum assembly"/>
    <property type="evidence" value="ECO:0007669"/>
    <property type="project" value="InterPro"/>
</dbReference>
<comment type="function">
    <text evidence="9">Essential cell division protein.</text>
</comment>
<dbReference type="EMBL" id="FNEB01000003">
    <property type="protein sequence ID" value="SDI55618.1"/>
    <property type="molecule type" value="Genomic_DNA"/>
</dbReference>
<evidence type="ECO:0000256" key="7">
    <source>
        <dbReference type="ARBA" id="ARBA00023136"/>
    </source>
</evidence>
<keyword evidence="4 9" id="KW-0132">Cell division</keyword>
<dbReference type="InterPro" id="IPR034746">
    <property type="entry name" value="POTRA"/>
</dbReference>
<feature type="domain" description="POTRA" evidence="10">
    <location>
        <begin position="81"/>
        <end position="149"/>
    </location>
</feature>
<gene>
    <name evidence="9" type="primary">ftsQ</name>
    <name evidence="11" type="ORF">SAMN05421850_103327</name>
</gene>
<dbReference type="GO" id="GO:0032153">
    <property type="term" value="C:cell division site"/>
    <property type="evidence" value="ECO:0007669"/>
    <property type="project" value="UniProtKB-UniRule"/>
</dbReference>
<evidence type="ECO:0000256" key="2">
    <source>
        <dbReference type="ARBA" id="ARBA00022475"/>
    </source>
</evidence>
<evidence type="ECO:0000256" key="4">
    <source>
        <dbReference type="ARBA" id="ARBA00022618"/>
    </source>
</evidence>
<dbReference type="STRING" id="490829.SAMN05421850_103327"/>
<keyword evidence="6 9" id="KW-1133">Transmembrane helix</keyword>
<keyword evidence="12" id="KW-1185">Reference proteome</keyword>
<evidence type="ECO:0000256" key="9">
    <source>
        <dbReference type="HAMAP-Rule" id="MF_00911"/>
    </source>
</evidence>
<comment type="similarity">
    <text evidence="9">Belongs to the FtsQ/DivIB family. FtsQ subfamily.</text>
</comment>
<evidence type="ECO:0000256" key="8">
    <source>
        <dbReference type="ARBA" id="ARBA00023306"/>
    </source>
</evidence>
<evidence type="ECO:0000256" key="6">
    <source>
        <dbReference type="ARBA" id="ARBA00022989"/>
    </source>
</evidence>
<keyword evidence="7 9" id="KW-0472">Membrane</keyword>
<dbReference type="PANTHER" id="PTHR35851">
    <property type="entry name" value="CELL DIVISION PROTEIN FTSQ"/>
    <property type="match status" value="1"/>
</dbReference>
<dbReference type="PANTHER" id="PTHR35851:SF1">
    <property type="entry name" value="CELL DIVISION PROTEIN FTSQ"/>
    <property type="match status" value="1"/>
</dbReference>
<accession>A0A1G8LIZ2</accession>
<dbReference type="InterPro" id="IPR005548">
    <property type="entry name" value="Cell_div_FtsQ/DivIB_C"/>
</dbReference>
<name>A0A1G8LIZ2_9RHOB</name>
<dbReference type="Gene3D" id="3.40.50.11690">
    <property type="entry name" value="Cell division protein FtsQ/DivIB"/>
    <property type="match status" value="1"/>
</dbReference>
<evidence type="ECO:0000256" key="5">
    <source>
        <dbReference type="ARBA" id="ARBA00022692"/>
    </source>
</evidence>
<feature type="transmembrane region" description="Helical" evidence="9">
    <location>
        <begin position="36"/>
        <end position="56"/>
    </location>
</feature>
<organism evidence="11 12">
    <name type="scientific">Lutimaribacter saemankumensis</name>
    <dbReference type="NCBI Taxonomy" id="490829"/>
    <lineage>
        <taxon>Bacteria</taxon>
        <taxon>Pseudomonadati</taxon>
        <taxon>Pseudomonadota</taxon>
        <taxon>Alphaproteobacteria</taxon>
        <taxon>Rhodobacterales</taxon>
        <taxon>Roseobacteraceae</taxon>
        <taxon>Lutimaribacter</taxon>
    </lineage>
</organism>
<sequence length="294" mass="32747">MRSLIRRKPREAPPDPAPSRWSYRMQRLMLTPGFRLFLRAGVPMALSFAVGTAYMADEGRRDALNLAIADIRNQIETRPEFMVNVMAIDGASASVDEDIREILPLDFPVSSFDLDLVALHDTVRELPAVKDASVRIRTGGVLQIDVTERVPVVLWRTADGLELVDETGMAVRPALSRADHPDLPVIAGDGAPDHVAEALRIIRAAGPMAPRVRGLVRMGERRWDMVLDRGQRILLPESQPVQALERVIALDDAQEMLERDLAAVDMRLAGRPTLRMNASAVEQWWRVQKTSLGE</sequence>
<dbReference type="OrthoDB" id="9783091at2"/>
<dbReference type="RefSeq" id="WP_090028265.1">
    <property type="nucleotide sequence ID" value="NZ_FNEB01000003.1"/>
</dbReference>
<dbReference type="AlphaFoldDB" id="A0A1G8LIZ2"/>
<dbReference type="HAMAP" id="MF_00911">
    <property type="entry name" value="FtsQ_subfam"/>
    <property type="match status" value="1"/>
</dbReference>
<evidence type="ECO:0000256" key="3">
    <source>
        <dbReference type="ARBA" id="ARBA00022519"/>
    </source>
</evidence>
<dbReference type="Pfam" id="PF03799">
    <property type="entry name" value="FtsQ_DivIB_C"/>
    <property type="match status" value="1"/>
</dbReference>
<dbReference type="GO" id="GO:0005886">
    <property type="term" value="C:plasma membrane"/>
    <property type="evidence" value="ECO:0007669"/>
    <property type="project" value="UniProtKB-SubCell"/>
</dbReference>
<protein>
    <recommendedName>
        <fullName evidence="9">Cell division protein FtsQ</fullName>
    </recommendedName>
</protein>
<dbReference type="Proteomes" id="UP000199340">
    <property type="component" value="Unassembled WGS sequence"/>
</dbReference>